<dbReference type="PANTHER" id="PTHR10492:SF57">
    <property type="entry name" value="ATP-DEPENDENT DNA HELICASE"/>
    <property type="match status" value="1"/>
</dbReference>
<accession>A0A0L8GR46</accession>
<dbReference type="InterPro" id="IPR049163">
    <property type="entry name" value="Pif1-like_2B_dom"/>
</dbReference>
<reference evidence="2" key="1">
    <citation type="submission" date="2015-07" db="EMBL/GenBank/DDBJ databases">
        <title>MeaNS - Measles Nucleotide Surveillance Program.</title>
        <authorList>
            <person name="Tran T."/>
            <person name="Druce J."/>
        </authorList>
    </citation>
    <scope>NUCLEOTIDE SEQUENCE</scope>
    <source>
        <strain evidence="2">UCB-OBI-ISO-001</strain>
        <tissue evidence="2">Gonad</tissue>
    </source>
</reference>
<gene>
    <name evidence="2" type="ORF">OCBIM_22029587mg</name>
</gene>
<organism evidence="2">
    <name type="scientific">Octopus bimaculoides</name>
    <name type="common">California two-spotted octopus</name>
    <dbReference type="NCBI Taxonomy" id="37653"/>
    <lineage>
        <taxon>Eukaryota</taxon>
        <taxon>Metazoa</taxon>
        <taxon>Spiralia</taxon>
        <taxon>Lophotrochozoa</taxon>
        <taxon>Mollusca</taxon>
        <taxon>Cephalopoda</taxon>
        <taxon>Coleoidea</taxon>
        <taxon>Octopodiformes</taxon>
        <taxon>Octopoda</taxon>
        <taxon>Incirrata</taxon>
        <taxon>Octopodidae</taxon>
        <taxon>Octopus</taxon>
    </lineage>
</organism>
<name>A0A0L8GR46_OCTBM</name>
<dbReference type="AlphaFoldDB" id="A0A0L8GR46"/>
<sequence length="95" mass="10431">MAFPLILSENYVKGTGAASCNNEEEIQNYPFEFINSLTPSGIPPHRLNLKVGAIVMLLRDLSISQGLCNGTSMKVQRLHEHCVEASLVTVFLSLL</sequence>
<dbReference type="STRING" id="37653.A0A0L8GR46"/>
<evidence type="ECO:0000313" key="2">
    <source>
        <dbReference type="EMBL" id="KOF79362.1"/>
    </source>
</evidence>
<protein>
    <recommendedName>
        <fullName evidence="1">DNA helicase Pif1-like 2B domain-containing protein</fullName>
    </recommendedName>
</protein>
<evidence type="ECO:0000259" key="1">
    <source>
        <dbReference type="Pfam" id="PF21530"/>
    </source>
</evidence>
<dbReference type="PANTHER" id="PTHR10492">
    <property type="match status" value="1"/>
</dbReference>
<dbReference type="EMBL" id="KQ420779">
    <property type="protein sequence ID" value="KOF79362.1"/>
    <property type="molecule type" value="Genomic_DNA"/>
</dbReference>
<dbReference type="Pfam" id="PF21530">
    <property type="entry name" value="Pif1_2B_dom"/>
    <property type="match status" value="1"/>
</dbReference>
<proteinExistence type="predicted"/>
<feature type="domain" description="DNA helicase Pif1-like 2B" evidence="1">
    <location>
        <begin position="32"/>
        <end position="78"/>
    </location>
</feature>